<dbReference type="Proteomes" id="UP001162992">
    <property type="component" value="Chromosome 3"/>
</dbReference>
<dbReference type="EMBL" id="CM055094">
    <property type="protein sequence ID" value="KAJ7563721.1"/>
    <property type="molecule type" value="Genomic_DNA"/>
</dbReference>
<comment type="caution">
    <text evidence="1">The sequence shown here is derived from an EMBL/GenBank/DDBJ whole genome shotgun (WGS) entry which is preliminary data.</text>
</comment>
<evidence type="ECO:0000313" key="1">
    <source>
        <dbReference type="EMBL" id="KAJ7563721.1"/>
    </source>
</evidence>
<accession>A0ACC2EB89</accession>
<organism evidence="1 2">
    <name type="scientific">Diphasiastrum complanatum</name>
    <name type="common">Issler's clubmoss</name>
    <name type="synonym">Lycopodium complanatum</name>
    <dbReference type="NCBI Taxonomy" id="34168"/>
    <lineage>
        <taxon>Eukaryota</taxon>
        <taxon>Viridiplantae</taxon>
        <taxon>Streptophyta</taxon>
        <taxon>Embryophyta</taxon>
        <taxon>Tracheophyta</taxon>
        <taxon>Lycopodiopsida</taxon>
        <taxon>Lycopodiales</taxon>
        <taxon>Lycopodiaceae</taxon>
        <taxon>Lycopodioideae</taxon>
        <taxon>Diphasiastrum</taxon>
    </lineage>
</organism>
<gene>
    <name evidence="1" type="ORF">O6H91_03G123300</name>
</gene>
<reference evidence="2" key="1">
    <citation type="journal article" date="2024" name="Proc. Natl. Acad. Sci. U.S.A.">
        <title>Extraordinary preservation of gene collinearity over three hundred million years revealed in homosporous lycophytes.</title>
        <authorList>
            <person name="Li C."/>
            <person name="Wickell D."/>
            <person name="Kuo L.Y."/>
            <person name="Chen X."/>
            <person name="Nie B."/>
            <person name="Liao X."/>
            <person name="Peng D."/>
            <person name="Ji J."/>
            <person name="Jenkins J."/>
            <person name="Williams M."/>
            <person name="Shu S."/>
            <person name="Plott C."/>
            <person name="Barry K."/>
            <person name="Rajasekar S."/>
            <person name="Grimwood J."/>
            <person name="Han X."/>
            <person name="Sun S."/>
            <person name="Hou Z."/>
            <person name="He W."/>
            <person name="Dai G."/>
            <person name="Sun C."/>
            <person name="Schmutz J."/>
            <person name="Leebens-Mack J.H."/>
            <person name="Li F.W."/>
            <person name="Wang L."/>
        </authorList>
    </citation>
    <scope>NUCLEOTIDE SEQUENCE [LARGE SCALE GENOMIC DNA]</scope>
    <source>
        <strain evidence="2">cv. PW_Plant_1</strain>
    </source>
</reference>
<protein>
    <submittedName>
        <fullName evidence="1">Uncharacterized protein</fullName>
    </submittedName>
</protein>
<name>A0ACC2EB89_DIPCM</name>
<proteinExistence type="predicted"/>
<sequence>MDATDPKLAGDYNDIEMICPLQLGLTCCYPHPDARPTMRYCNQVLHGDAPIPKLASLKPLLFHSMHPLRISAEFESGTTQIWKQIIYSSSSTMTELECTLSFYMIAFSSVAKSKCEDHRLRR</sequence>
<keyword evidence="2" id="KW-1185">Reference proteome</keyword>
<evidence type="ECO:0000313" key="2">
    <source>
        <dbReference type="Proteomes" id="UP001162992"/>
    </source>
</evidence>